<dbReference type="InterPro" id="IPR039425">
    <property type="entry name" value="RNA_pol_sigma-70-like"/>
</dbReference>
<keyword evidence="3 6" id="KW-0731">Sigma factor</keyword>
<dbReference type="InterPro" id="IPR013325">
    <property type="entry name" value="RNA_pol_sigma_r2"/>
</dbReference>
<dbReference type="GO" id="GO:0016987">
    <property type="term" value="F:sigma factor activity"/>
    <property type="evidence" value="ECO:0007669"/>
    <property type="project" value="UniProtKB-KW"/>
</dbReference>
<evidence type="ECO:0000256" key="3">
    <source>
        <dbReference type="ARBA" id="ARBA00023082"/>
    </source>
</evidence>
<evidence type="ECO:0000256" key="4">
    <source>
        <dbReference type="ARBA" id="ARBA00023125"/>
    </source>
</evidence>
<evidence type="ECO:0000256" key="1">
    <source>
        <dbReference type="ARBA" id="ARBA00010641"/>
    </source>
</evidence>
<dbReference type="CDD" id="cd06171">
    <property type="entry name" value="Sigma70_r4"/>
    <property type="match status" value="1"/>
</dbReference>
<dbReference type="InterPro" id="IPR013324">
    <property type="entry name" value="RNA_pol_sigma_r3/r4-like"/>
</dbReference>
<gene>
    <name evidence="8" type="ORF">D1164_00505</name>
</gene>
<dbReference type="Pfam" id="PF04542">
    <property type="entry name" value="Sigma70_r2"/>
    <property type="match status" value="1"/>
</dbReference>
<feature type="domain" description="HTH luxR-type" evidence="7">
    <location>
        <begin position="129"/>
        <end position="187"/>
    </location>
</feature>
<dbReference type="InterPro" id="IPR007627">
    <property type="entry name" value="RNA_pol_sigma70_r2"/>
</dbReference>
<dbReference type="GO" id="GO:0003677">
    <property type="term" value="F:DNA binding"/>
    <property type="evidence" value="ECO:0007669"/>
    <property type="project" value="UniProtKB-KW"/>
</dbReference>
<dbReference type="Gene3D" id="1.10.1740.10">
    <property type="match status" value="1"/>
</dbReference>
<keyword evidence="9" id="KW-1185">Reference proteome</keyword>
<dbReference type="SUPFAM" id="SSF88659">
    <property type="entry name" value="Sigma3 and sigma4 domains of RNA polymerase sigma factors"/>
    <property type="match status" value="1"/>
</dbReference>
<dbReference type="SUPFAM" id="SSF88946">
    <property type="entry name" value="Sigma2 domain of RNA polymerase sigma factors"/>
    <property type="match status" value="1"/>
</dbReference>
<dbReference type="PANTHER" id="PTHR43133:SF46">
    <property type="entry name" value="RNA POLYMERASE SIGMA-70 FACTOR ECF SUBFAMILY"/>
    <property type="match status" value="1"/>
</dbReference>
<dbReference type="PANTHER" id="PTHR43133">
    <property type="entry name" value="RNA POLYMERASE ECF-TYPE SIGMA FACTO"/>
    <property type="match status" value="1"/>
</dbReference>
<keyword evidence="4 6" id="KW-0238">DNA-binding</keyword>
<evidence type="ECO:0000259" key="7">
    <source>
        <dbReference type="SMART" id="SM00421"/>
    </source>
</evidence>
<evidence type="ECO:0000256" key="6">
    <source>
        <dbReference type="RuleBase" id="RU000716"/>
    </source>
</evidence>
<dbReference type="AlphaFoldDB" id="A0A399D5U4"/>
<evidence type="ECO:0000313" key="8">
    <source>
        <dbReference type="EMBL" id="RIH66947.1"/>
    </source>
</evidence>
<dbReference type="Pfam" id="PF08281">
    <property type="entry name" value="Sigma70_r4_2"/>
    <property type="match status" value="1"/>
</dbReference>
<dbReference type="NCBIfam" id="TIGR02985">
    <property type="entry name" value="Sig70_bacteroi1"/>
    <property type="match status" value="1"/>
</dbReference>
<accession>A0A399D5U4</accession>
<dbReference type="OrthoDB" id="1342792at2"/>
<dbReference type="Gene3D" id="1.10.10.10">
    <property type="entry name" value="Winged helix-like DNA-binding domain superfamily/Winged helix DNA-binding domain"/>
    <property type="match status" value="1"/>
</dbReference>
<dbReference type="InterPro" id="IPR000838">
    <property type="entry name" value="RNA_pol_sigma70_ECF_CS"/>
</dbReference>
<keyword evidence="2 6" id="KW-0805">Transcription regulation</keyword>
<name>A0A399D5U4_9BACT</name>
<dbReference type="InterPro" id="IPR000792">
    <property type="entry name" value="Tscrpt_reg_LuxR_C"/>
</dbReference>
<keyword evidence="5 6" id="KW-0804">Transcription</keyword>
<evidence type="ECO:0000256" key="2">
    <source>
        <dbReference type="ARBA" id="ARBA00023015"/>
    </source>
</evidence>
<protein>
    <recommendedName>
        <fullName evidence="6">RNA polymerase sigma factor</fullName>
    </recommendedName>
</protein>
<evidence type="ECO:0000256" key="5">
    <source>
        <dbReference type="ARBA" id="ARBA00023163"/>
    </source>
</evidence>
<dbReference type="Proteomes" id="UP000266441">
    <property type="component" value="Unassembled WGS sequence"/>
</dbReference>
<proteinExistence type="inferred from homology"/>
<dbReference type="NCBIfam" id="TIGR02937">
    <property type="entry name" value="sigma70-ECF"/>
    <property type="match status" value="1"/>
</dbReference>
<evidence type="ECO:0000313" key="9">
    <source>
        <dbReference type="Proteomes" id="UP000266441"/>
    </source>
</evidence>
<dbReference type="SMART" id="SM00421">
    <property type="entry name" value="HTH_LUXR"/>
    <property type="match status" value="1"/>
</dbReference>
<comment type="similarity">
    <text evidence="1 6">Belongs to the sigma-70 factor family. ECF subfamily.</text>
</comment>
<comment type="caution">
    <text evidence="8">The sequence shown here is derived from an EMBL/GenBank/DDBJ whole genome shotgun (WGS) entry which is preliminary data.</text>
</comment>
<dbReference type="InterPro" id="IPR013249">
    <property type="entry name" value="RNA_pol_sigma70_r4_t2"/>
</dbReference>
<reference evidence="8 9" key="1">
    <citation type="journal article" date="2015" name="Int. J. Syst. Evol. Microbiol.">
        <title>Mariniphaga sediminis sp. nov., isolated from coastal sediment.</title>
        <authorList>
            <person name="Wang F.Q."/>
            <person name="Shen Q.Y."/>
            <person name="Chen G.J."/>
            <person name="Du Z.J."/>
        </authorList>
    </citation>
    <scope>NUCLEOTIDE SEQUENCE [LARGE SCALE GENOMIC DNA]</scope>
    <source>
        <strain evidence="8 9">SY21</strain>
    </source>
</reference>
<dbReference type="RefSeq" id="WP_119347973.1">
    <property type="nucleotide sequence ID" value="NZ_QWET01000001.1"/>
</dbReference>
<sequence>MKITKTNKELLLLIRDDDMVAFYQLYERYSRRLYGFVLRYIKLEADAEEIVQEVFIKIWESRNKIDVYSSFESFLFTIAYNTTISLFRRRTSEKKYLEHIKSLQQIEEAPDLTNEIYFNELSEKVQALLSELTPRQREIFQLSREEGLAHEEIAKKLDISVNTVKKHITNTLSFLKSRIDNRLIVNLLFVCLFLS</sequence>
<dbReference type="InterPro" id="IPR014327">
    <property type="entry name" value="RNA_pol_sigma70_bacteroid"/>
</dbReference>
<dbReference type="GO" id="GO:0006352">
    <property type="term" value="P:DNA-templated transcription initiation"/>
    <property type="evidence" value="ECO:0007669"/>
    <property type="project" value="InterPro"/>
</dbReference>
<organism evidence="8 9">
    <name type="scientific">Mariniphaga sediminis</name>
    <dbReference type="NCBI Taxonomy" id="1628158"/>
    <lineage>
        <taxon>Bacteria</taxon>
        <taxon>Pseudomonadati</taxon>
        <taxon>Bacteroidota</taxon>
        <taxon>Bacteroidia</taxon>
        <taxon>Marinilabiliales</taxon>
        <taxon>Prolixibacteraceae</taxon>
        <taxon>Mariniphaga</taxon>
    </lineage>
</organism>
<dbReference type="EMBL" id="QWET01000001">
    <property type="protein sequence ID" value="RIH66947.1"/>
    <property type="molecule type" value="Genomic_DNA"/>
</dbReference>
<dbReference type="PROSITE" id="PS01063">
    <property type="entry name" value="SIGMA70_ECF"/>
    <property type="match status" value="1"/>
</dbReference>
<dbReference type="InterPro" id="IPR036388">
    <property type="entry name" value="WH-like_DNA-bd_sf"/>
</dbReference>
<dbReference type="InterPro" id="IPR014284">
    <property type="entry name" value="RNA_pol_sigma-70_dom"/>
</dbReference>